<proteinExistence type="predicted"/>
<organism evidence="1 2">
    <name type="scientific">Trichinella murrelli</name>
    <dbReference type="NCBI Taxonomy" id="144512"/>
    <lineage>
        <taxon>Eukaryota</taxon>
        <taxon>Metazoa</taxon>
        <taxon>Ecdysozoa</taxon>
        <taxon>Nematoda</taxon>
        <taxon>Enoplea</taxon>
        <taxon>Dorylaimia</taxon>
        <taxon>Trichinellida</taxon>
        <taxon>Trichinellidae</taxon>
        <taxon>Trichinella</taxon>
    </lineage>
</organism>
<reference evidence="1 2" key="1">
    <citation type="submission" date="2015-01" db="EMBL/GenBank/DDBJ databases">
        <title>Evolution of Trichinella species and genotypes.</title>
        <authorList>
            <person name="Korhonen P.K."/>
            <person name="Edoardo P."/>
            <person name="Giuseppe L.R."/>
            <person name="Gasser R.B."/>
        </authorList>
    </citation>
    <scope>NUCLEOTIDE SEQUENCE [LARGE SCALE GENOMIC DNA]</scope>
    <source>
        <strain evidence="1">ISS417</strain>
    </source>
</reference>
<protein>
    <submittedName>
        <fullName evidence="1">Uncharacterized protein</fullName>
    </submittedName>
</protein>
<dbReference type="EMBL" id="JYDJ01000031">
    <property type="protein sequence ID" value="KRX48246.1"/>
    <property type="molecule type" value="Genomic_DNA"/>
</dbReference>
<gene>
    <name evidence="1" type="ORF">T05_204</name>
</gene>
<dbReference type="Proteomes" id="UP000055048">
    <property type="component" value="Unassembled WGS sequence"/>
</dbReference>
<sequence>MQMSSKRPNTGSACSNSIRSVVSASCSQLRKQPPYLYLHLLARDHFPTAPTRRQTSAYLFLPTGQNNSPIDELTIFTNFKT</sequence>
<accession>A0A0V0UAH1</accession>
<comment type="caution">
    <text evidence="1">The sequence shown here is derived from an EMBL/GenBank/DDBJ whole genome shotgun (WGS) entry which is preliminary data.</text>
</comment>
<dbReference type="AlphaFoldDB" id="A0A0V0UAH1"/>
<evidence type="ECO:0000313" key="2">
    <source>
        <dbReference type="Proteomes" id="UP000055048"/>
    </source>
</evidence>
<evidence type="ECO:0000313" key="1">
    <source>
        <dbReference type="EMBL" id="KRX48246.1"/>
    </source>
</evidence>
<keyword evidence="2" id="KW-1185">Reference proteome</keyword>
<name>A0A0V0UAH1_9BILA</name>